<name>A0ABW8LW88_9ACTN</name>
<dbReference type="RefSeq" id="WP_404748026.1">
    <property type="nucleotide sequence ID" value="NZ_JBJDQH010000013.1"/>
</dbReference>
<dbReference type="Proteomes" id="UP001620295">
    <property type="component" value="Unassembled WGS sequence"/>
</dbReference>
<keyword evidence="2" id="KW-1185">Reference proteome</keyword>
<reference evidence="1 2" key="1">
    <citation type="submission" date="2024-11" db="EMBL/GenBank/DDBJ databases">
        <title>The Natural Products Discovery Center: Release of the First 8490 Sequenced Strains for Exploring Actinobacteria Biosynthetic Diversity.</title>
        <authorList>
            <person name="Kalkreuter E."/>
            <person name="Kautsar S.A."/>
            <person name="Yang D."/>
            <person name="Bader C.D."/>
            <person name="Teijaro C.N."/>
            <person name="Fluegel L."/>
            <person name="Davis C.M."/>
            <person name="Simpson J.R."/>
            <person name="Lauterbach L."/>
            <person name="Steele A.D."/>
            <person name="Gui C."/>
            <person name="Meng S."/>
            <person name="Li G."/>
            <person name="Viehrig K."/>
            <person name="Ye F."/>
            <person name="Su P."/>
            <person name="Kiefer A.F."/>
            <person name="Nichols A."/>
            <person name="Cepeda A.J."/>
            <person name="Yan W."/>
            <person name="Fan B."/>
            <person name="Jiang Y."/>
            <person name="Adhikari A."/>
            <person name="Zheng C.-J."/>
            <person name="Schuster L."/>
            <person name="Cowan T.M."/>
            <person name="Smanski M.J."/>
            <person name="Chevrette M.G."/>
            <person name="De Carvalho L.P.S."/>
            <person name="Shen B."/>
        </authorList>
    </citation>
    <scope>NUCLEOTIDE SEQUENCE [LARGE SCALE GENOMIC DNA]</scope>
    <source>
        <strain evidence="1 2">NPDC020863</strain>
    </source>
</reference>
<protein>
    <submittedName>
        <fullName evidence="1">Uncharacterized protein</fullName>
    </submittedName>
</protein>
<dbReference type="EMBL" id="JBJDQH010000013">
    <property type="protein sequence ID" value="MFK4270192.1"/>
    <property type="molecule type" value="Genomic_DNA"/>
</dbReference>
<accession>A0ABW8LW88</accession>
<evidence type="ECO:0000313" key="1">
    <source>
        <dbReference type="EMBL" id="MFK4270192.1"/>
    </source>
</evidence>
<comment type="caution">
    <text evidence="1">The sequence shown here is derived from an EMBL/GenBank/DDBJ whole genome shotgun (WGS) entry which is preliminary data.</text>
</comment>
<gene>
    <name evidence="1" type="ORF">ACI2L5_35430</name>
</gene>
<proteinExistence type="predicted"/>
<evidence type="ECO:0000313" key="2">
    <source>
        <dbReference type="Proteomes" id="UP001620295"/>
    </source>
</evidence>
<sequence length="50" mass="5277">MPPAARTTGPGVHWRVPPRYDRHFTDPAALLAALKTAASAALGPRKGATR</sequence>
<organism evidence="1 2">
    <name type="scientific">Streptomyces milbemycinicus</name>
    <dbReference type="NCBI Taxonomy" id="476552"/>
    <lineage>
        <taxon>Bacteria</taxon>
        <taxon>Bacillati</taxon>
        <taxon>Actinomycetota</taxon>
        <taxon>Actinomycetes</taxon>
        <taxon>Kitasatosporales</taxon>
        <taxon>Streptomycetaceae</taxon>
        <taxon>Streptomyces</taxon>
    </lineage>
</organism>